<dbReference type="RefSeq" id="WP_251800866.1">
    <property type="nucleotide sequence ID" value="NZ_JAMQOL010000037.1"/>
</dbReference>
<organism evidence="1 2">
    <name type="scientific">Paractinoplanes hotanensis</name>
    <dbReference type="NCBI Taxonomy" id="2906497"/>
    <lineage>
        <taxon>Bacteria</taxon>
        <taxon>Bacillati</taxon>
        <taxon>Actinomycetota</taxon>
        <taxon>Actinomycetes</taxon>
        <taxon>Micromonosporales</taxon>
        <taxon>Micromonosporaceae</taxon>
        <taxon>Paractinoplanes</taxon>
    </lineage>
</organism>
<name>A0ABT0Y4V7_9ACTN</name>
<evidence type="ECO:0000313" key="2">
    <source>
        <dbReference type="Proteomes" id="UP001523216"/>
    </source>
</evidence>
<comment type="caution">
    <text evidence="1">The sequence shown here is derived from an EMBL/GenBank/DDBJ whole genome shotgun (WGS) entry which is preliminary data.</text>
</comment>
<evidence type="ECO:0000313" key="1">
    <source>
        <dbReference type="EMBL" id="MCM4081073.1"/>
    </source>
</evidence>
<keyword evidence="2" id="KW-1185">Reference proteome</keyword>
<gene>
    <name evidence="1" type="ORF">LXN57_26200</name>
</gene>
<sequence>MTAYHSADPSQPRRGRVRRWLGKVLRGLIGEERTVEHRLILPVTRTTSRMETIVFTTPAKGDAYDFTVTVEVCLCATGQQTGEDLDSVLTHRLPDLVAEVKAAARPEARRHPIFRPGAAEPQVAAEIEAAVRQALVGVPDEQGTSLQAGTRVRVDMPEAVRDLQRQMIDEQVKLDARYEHSEQAALRLGELRDVWSKFIEDGLDKWNTPYAVHMAQQPAQTSATLFTLRKDRKEEAEKLVDVVAQVTVGTERMDLLDFAYATDSALRKTHELLGIVPPPAGGDSLFDTPQEQVG</sequence>
<dbReference type="EMBL" id="JAMQOL010000037">
    <property type="protein sequence ID" value="MCM4081073.1"/>
    <property type="molecule type" value="Genomic_DNA"/>
</dbReference>
<dbReference type="Proteomes" id="UP001523216">
    <property type="component" value="Unassembled WGS sequence"/>
</dbReference>
<reference evidence="1 2" key="1">
    <citation type="submission" date="2022-06" db="EMBL/GenBank/DDBJ databases">
        <title>Actinoplanes abujensis sp. nov., isolated from Nigerian arid soil.</title>
        <authorList>
            <person name="Ding P."/>
        </authorList>
    </citation>
    <scope>NUCLEOTIDE SEQUENCE [LARGE SCALE GENOMIC DNA]</scope>
    <source>
        <strain evidence="2">TRM88002</strain>
    </source>
</reference>
<accession>A0ABT0Y4V7</accession>
<protein>
    <submittedName>
        <fullName evidence="1">Uncharacterized protein</fullName>
    </submittedName>
</protein>
<proteinExistence type="predicted"/>